<evidence type="ECO:0000313" key="2">
    <source>
        <dbReference type="Proteomes" id="UP000242616"/>
    </source>
</evidence>
<gene>
    <name evidence="1" type="ORF">XJ44_03275</name>
</gene>
<sequence>MYLEKFDMELRYGENSHEKAEMFGKPAFKILHEGKQISFNNILDAESAFVIAKNLKKLNGYGSVVVKHQTPCGASVSKSKVDSILSAILADEESSFGGILSVNFEFDEECALAIKKKYLEVVIAENFTKEAIEVLKSKKIRILKVRDYEPKVGKPAFGAFLIGERKLPDLVFKHVAGPKLSESEMTELIFSYIVVEGVKSNAILISKNLTTVGIGTGQPSRKRAAWIATSLAGEKAIGAYAASDAFFPFPDGLEILANAKVKAVVAPMGSIRDSEIIDAANKLGISFYKANGRVFRH</sequence>
<keyword evidence="2" id="KW-1185">Reference proteome</keyword>
<dbReference type="SUPFAM" id="SSF53927">
    <property type="entry name" value="Cytidine deaminase-like"/>
    <property type="match status" value="1"/>
</dbReference>
<dbReference type="InterPro" id="IPR002695">
    <property type="entry name" value="PurH-like"/>
</dbReference>
<organism evidence="1 2">
    <name type="scientific">Thermosipho affectus</name>
    <dbReference type="NCBI Taxonomy" id="660294"/>
    <lineage>
        <taxon>Bacteria</taxon>
        <taxon>Thermotogati</taxon>
        <taxon>Thermotogota</taxon>
        <taxon>Thermotogae</taxon>
        <taxon>Thermotogales</taxon>
        <taxon>Fervidobacteriaceae</taxon>
        <taxon>Thermosipho</taxon>
    </lineage>
</organism>
<dbReference type="PANTHER" id="PTHR11692:SF0">
    <property type="entry name" value="BIFUNCTIONAL PURINE BIOSYNTHESIS PROTEIN ATIC"/>
    <property type="match status" value="1"/>
</dbReference>
<protein>
    <submittedName>
        <fullName evidence="1">Phosphoribosylaminoimidazolecarboxamide formyltransferase</fullName>
    </submittedName>
</protein>
<comment type="caution">
    <text evidence="1">The sequence shown here is derived from an EMBL/GenBank/DDBJ whole genome shotgun (WGS) entry which is preliminary data.</text>
</comment>
<dbReference type="InterPro" id="IPR024051">
    <property type="entry name" value="AICAR_Tfase_dup_dom_sf"/>
</dbReference>
<reference evidence="1 2" key="1">
    <citation type="submission" date="2015-06" db="EMBL/GenBank/DDBJ databases">
        <title>Genome sequencing of Thermotogales isolates from hydrothermal vents.</title>
        <authorList>
            <person name="Haverkamp T.H."/>
            <person name="Kublanov I.V."/>
            <person name="Nesbo C.L."/>
        </authorList>
    </citation>
    <scope>NUCLEOTIDE SEQUENCE [LARGE SCALE GENOMIC DNA]</scope>
    <source>
        <strain evidence="2">ik275mar</strain>
    </source>
</reference>
<dbReference type="Pfam" id="PF01808">
    <property type="entry name" value="AICARFT_IMPCHas"/>
    <property type="match status" value="1"/>
</dbReference>
<dbReference type="PANTHER" id="PTHR11692">
    <property type="entry name" value="BIFUNCTIONAL PURINE BIOSYNTHESIS PROTEIN PURH"/>
    <property type="match status" value="1"/>
</dbReference>
<dbReference type="RefSeq" id="WP_075665637.1">
    <property type="nucleotide sequence ID" value="NZ_LBFC01000010.1"/>
</dbReference>
<dbReference type="InterPro" id="IPR016193">
    <property type="entry name" value="Cytidine_deaminase-like"/>
</dbReference>
<name>A0ABX3IIB5_9BACT</name>
<dbReference type="Proteomes" id="UP000242616">
    <property type="component" value="Unassembled WGS sequence"/>
</dbReference>
<evidence type="ECO:0000313" key="1">
    <source>
        <dbReference type="EMBL" id="ONN27558.1"/>
    </source>
</evidence>
<proteinExistence type="predicted"/>
<dbReference type="EMBL" id="LBFC01000010">
    <property type="protein sequence ID" value="ONN27558.1"/>
    <property type="molecule type" value="Genomic_DNA"/>
</dbReference>
<dbReference type="Gene3D" id="3.40.140.20">
    <property type="match status" value="2"/>
</dbReference>
<dbReference type="SMART" id="SM00798">
    <property type="entry name" value="AICARFT_IMPCHas"/>
    <property type="match status" value="1"/>
</dbReference>
<accession>A0ABX3IIB5</accession>